<reference evidence="1" key="1">
    <citation type="journal article" date="2023" name="Mol. Phylogenet. Evol.">
        <title>Genome-scale phylogeny and comparative genomics of the fungal order Sordariales.</title>
        <authorList>
            <person name="Hensen N."/>
            <person name="Bonometti L."/>
            <person name="Westerberg I."/>
            <person name="Brannstrom I.O."/>
            <person name="Guillou S."/>
            <person name="Cros-Aarteil S."/>
            <person name="Calhoun S."/>
            <person name="Haridas S."/>
            <person name="Kuo A."/>
            <person name="Mondo S."/>
            <person name="Pangilinan J."/>
            <person name="Riley R."/>
            <person name="LaButti K."/>
            <person name="Andreopoulos B."/>
            <person name="Lipzen A."/>
            <person name="Chen C."/>
            <person name="Yan M."/>
            <person name="Daum C."/>
            <person name="Ng V."/>
            <person name="Clum A."/>
            <person name="Steindorff A."/>
            <person name="Ohm R.A."/>
            <person name="Martin F."/>
            <person name="Silar P."/>
            <person name="Natvig D.O."/>
            <person name="Lalanne C."/>
            <person name="Gautier V."/>
            <person name="Ament-Velasquez S.L."/>
            <person name="Kruys A."/>
            <person name="Hutchinson M.I."/>
            <person name="Powell A.J."/>
            <person name="Barry K."/>
            <person name="Miller A.N."/>
            <person name="Grigoriev I.V."/>
            <person name="Debuchy R."/>
            <person name="Gladieux P."/>
            <person name="Hiltunen Thoren M."/>
            <person name="Johannesson H."/>
        </authorList>
    </citation>
    <scope>NUCLEOTIDE SEQUENCE</scope>
    <source>
        <strain evidence="1">CBS 532.94</strain>
    </source>
</reference>
<comment type="caution">
    <text evidence="1">The sequence shown here is derived from an EMBL/GenBank/DDBJ whole genome shotgun (WGS) entry which is preliminary data.</text>
</comment>
<evidence type="ECO:0000313" key="1">
    <source>
        <dbReference type="EMBL" id="KAK4238973.1"/>
    </source>
</evidence>
<dbReference type="EMBL" id="MU860077">
    <property type="protein sequence ID" value="KAK4238973.1"/>
    <property type="molecule type" value="Genomic_DNA"/>
</dbReference>
<sequence length="158" mass="16882">MGYTLVFRAMAFDDFREHVAANPVVAAFRDAGGGEPTQQVADTVASAALNMGVEVGSTGHSVAGGEWFREEIFEGLLGGLLGTELADHLLSRALEDTVWNDYPMVGWVLNAELHEGLAKVGDYQASHLDEDEAEVVEEVLTALRAAAEMGLDLVTVYG</sequence>
<proteinExistence type="predicted"/>
<evidence type="ECO:0000313" key="2">
    <source>
        <dbReference type="Proteomes" id="UP001303760"/>
    </source>
</evidence>
<keyword evidence="2" id="KW-1185">Reference proteome</keyword>
<organism evidence="1 2">
    <name type="scientific">Achaetomium macrosporum</name>
    <dbReference type="NCBI Taxonomy" id="79813"/>
    <lineage>
        <taxon>Eukaryota</taxon>
        <taxon>Fungi</taxon>
        <taxon>Dikarya</taxon>
        <taxon>Ascomycota</taxon>
        <taxon>Pezizomycotina</taxon>
        <taxon>Sordariomycetes</taxon>
        <taxon>Sordariomycetidae</taxon>
        <taxon>Sordariales</taxon>
        <taxon>Chaetomiaceae</taxon>
        <taxon>Achaetomium</taxon>
    </lineage>
</organism>
<dbReference type="Proteomes" id="UP001303760">
    <property type="component" value="Unassembled WGS sequence"/>
</dbReference>
<protein>
    <submittedName>
        <fullName evidence="1">Uncharacterized protein</fullName>
    </submittedName>
</protein>
<dbReference type="AlphaFoldDB" id="A0AAN7CDG0"/>
<accession>A0AAN7CDG0</accession>
<name>A0AAN7CDG0_9PEZI</name>
<reference evidence="1" key="2">
    <citation type="submission" date="2023-05" db="EMBL/GenBank/DDBJ databases">
        <authorList>
            <consortium name="Lawrence Berkeley National Laboratory"/>
            <person name="Steindorff A."/>
            <person name="Hensen N."/>
            <person name="Bonometti L."/>
            <person name="Westerberg I."/>
            <person name="Brannstrom I.O."/>
            <person name="Guillou S."/>
            <person name="Cros-Aarteil S."/>
            <person name="Calhoun S."/>
            <person name="Haridas S."/>
            <person name="Kuo A."/>
            <person name="Mondo S."/>
            <person name="Pangilinan J."/>
            <person name="Riley R."/>
            <person name="Labutti K."/>
            <person name="Andreopoulos B."/>
            <person name="Lipzen A."/>
            <person name="Chen C."/>
            <person name="Yanf M."/>
            <person name="Daum C."/>
            <person name="Ng V."/>
            <person name="Clum A."/>
            <person name="Ohm R."/>
            <person name="Martin F."/>
            <person name="Silar P."/>
            <person name="Natvig D."/>
            <person name="Lalanne C."/>
            <person name="Gautier V."/>
            <person name="Ament-Velasquez S.L."/>
            <person name="Kruys A."/>
            <person name="Hutchinson M.I."/>
            <person name="Powell A.J."/>
            <person name="Barry K."/>
            <person name="Miller A.N."/>
            <person name="Grigoriev I.V."/>
            <person name="Debuchy R."/>
            <person name="Gladieux P."/>
            <person name="Thoren M.H."/>
            <person name="Johannesson H."/>
        </authorList>
    </citation>
    <scope>NUCLEOTIDE SEQUENCE</scope>
    <source>
        <strain evidence="1">CBS 532.94</strain>
    </source>
</reference>
<gene>
    <name evidence="1" type="ORF">C8A03DRAFT_32972</name>
</gene>